<proteinExistence type="predicted"/>
<feature type="compositionally biased region" description="Polar residues" evidence="1">
    <location>
        <begin position="31"/>
        <end position="47"/>
    </location>
</feature>
<protein>
    <submittedName>
        <fullName evidence="3">Uncharacterized protein</fullName>
    </submittedName>
</protein>
<dbReference type="EMBL" id="MU167282">
    <property type="protein sequence ID" value="KAG0145131.1"/>
    <property type="molecule type" value="Genomic_DNA"/>
</dbReference>
<name>A0A9P6TAF4_9BASI</name>
<feature type="signal peptide" evidence="2">
    <location>
        <begin position="1"/>
        <end position="18"/>
    </location>
</feature>
<accession>A0A9P6TAF4</accession>
<feature type="chain" id="PRO_5040358174" evidence="2">
    <location>
        <begin position="19"/>
        <end position="121"/>
    </location>
</feature>
<feature type="region of interest" description="Disordered" evidence="1">
    <location>
        <begin position="29"/>
        <end position="85"/>
    </location>
</feature>
<comment type="caution">
    <text evidence="3">The sequence shown here is derived from an EMBL/GenBank/DDBJ whole genome shotgun (WGS) entry which is preliminary data.</text>
</comment>
<evidence type="ECO:0000256" key="1">
    <source>
        <dbReference type="SAM" id="MobiDB-lite"/>
    </source>
</evidence>
<dbReference type="Proteomes" id="UP000886653">
    <property type="component" value="Unassembled WGS sequence"/>
</dbReference>
<evidence type="ECO:0000256" key="2">
    <source>
        <dbReference type="SAM" id="SignalP"/>
    </source>
</evidence>
<organism evidence="3 4">
    <name type="scientific">Cronartium quercuum f. sp. fusiforme G11</name>
    <dbReference type="NCBI Taxonomy" id="708437"/>
    <lineage>
        <taxon>Eukaryota</taxon>
        <taxon>Fungi</taxon>
        <taxon>Dikarya</taxon>
        <taxon>Basidiomycota</taxon>
        <taxon>Pucciniomycotina</taxon>
        <taxon>Pucciniomycetes</taxon>
        <taxon>Pucciniales</taxon>
        <taxon>Coleosporiaceae</taxon>
        <taxon>Cronartium</taxon>
    </lineage>
</organism>
<sequence length="121" mass="12609">MQFSAVIVLVALSAFATAHPAGLAPIEKRTPQSFVQGSENNGQSSNEAAGIYGQQHQIDSDSYKSISTPTFSEVDGQSYHEKDSTTAGYYNNNNAAFSSITGATSDGLDSLLGSDNIGGLL</sequence>
<evidence type="ECO:0000313" key="4">
    <source>
        <dbReference type="Proteomes" id="UP000886653"/>
    </source>
</evidence>
<keyword evidence="2" id="KW-0732">Signal</keyword>
<keyword evidence="4" id="KW-1185">Reference proteome</keyword>
<evidence type="ECO:0000313" key="3">
    <source>
        <dbReference type="EMBL" id="KAG0145131.1"/>
    </source>
</evidence>
<reference evidence="3" key="1">
    <citation type="submission" date="2013-11" db="EMBL/GenBank/DDBJ databases">
        <title>Genome sequence of the fusiform rust pathogen reveals effectors for host alternation and coevolution with pine.</title>
        <authorList>
            <consortium name="DOE Joint Genome Institute"/>
            <person name="Smith K."/>
            <person name="Pendleton A."/>
            <person name="Kubisiak T."/>
            <person name="Anderson C."/>
            <person name="Salamov A."/>
            <person name="Aerts A."/>
            <person name="Riley R."/>
            <person name="Clum A."/>
            <person name="Lindquist E."/>
            <person name="Ence D."/>
            <person name="Campbell M."/>
            <person name="Kronenberg Z."/>
            <person name="Feau N."/>
            <person name="Dhillon B."/>
            <person name="Hamelin R."/>
            <person name="Burleigh J."/>
            <person name="Smith J."/>
            <person name="Yandell M."/>
            <person name="Nelson C."/>
            <person name="Grigoriev I."/>
            <person name="Davis J."/>
        </authorList>
    </citation>
    <scope>NUCLEOTIDE SEQUENCE</scope>
    <source>
        <strain evidence="3">G11</strain>
    </source>
</reference>
<gene>
    <name evidence="3" type="ORF">CROQUDRAFT_716266</name>
</gene>
<dbReference type="AlphaFoldDB" id="A0A9P6TAF4"/>